<sequence length="57" mass="5614">MPVVRGGRAITGASVMVDSVTPRGGDTFVGTRCGDTFVGTSGAGNFSTTGDDTMDGA</sequence>
<protein>
    <submittedName>
        <fullName evidence="1">Uncharacterized protein</fullName>
    </submittedName>
</protein>
<evidence type="ECO:0000313" key="2">
    <source>
        <dbReference type="Proteomes" id="UP000681722"/>
    </source>
</evidence>
<comment type="caution">
    <text evidence="1">The sequence shown here is derived from an EMBL/GenBank/DDBJ whole genome shotgun (WGS) entry which is preliminary data.</text>
</comment>
<evidence type="ECO:0000313" key="1">
    <source>
        <dbReference type="EMBL" id="CAF4056533.1"/>
    </source>
</evidence>
<accession>A0A8S2PP85</accession>
<reference evidence="1" key="1">
    <citation type="submission" date="2021-02" db="EMBL/GenBank/DDBJ databases">
        <authorList>
            <person name="Nowell W R."/>
        </authorList>
    </citation>
    <scope>NUCLEOTIDE SEQUENCE</scope>
</reference>
<feature type="non-terminal residue" evidence="1">
    <location>
        <position position="57"/>
    </location>
</feature>
<name>A0A8S2PP85_9BILA</name>
<dbReference type="Proteomes" id="UP000681722">
    <property type="component" value="Unassembled WGS sequence"/>
</dbReference>
<organism evidence="1 2">
    <name type="scientific">Didymodactylos carnosus</name>
    <dbReference type="NCBI Taxonomy" id="1234261"/>
    <lineage>
        <taxon>Eukaryota</taxon>
        <taxon>Metazoa</taxon>
        <taxon>Spiralia</taxon>
        <taxon>Gnathifera</taxon>
        <taxon>Rotifera</taxon>
        <taxon>Eurotatoria</taxon>
        <taxon>Bdelloidea</taxon>
        <taxon>Philodinida</taxon>
        <taxon>Philodinidae</taxon>
        <taxon>Didymodactylos</taxon>
    </lineage>
</organism>
<gene>
    <name evidence="1" type="ORF">SRO942_LOCUS27277</name>
</gene>
<dbReference type="EMBL" id="CAJOBC010022803">
    <property type="protein sequence ID" value="CAF4056533.1"/>
    <property type="molecule type" value="Genomic_DNA"/>
</dbReference>
<proteinExistence type="predicted"/>
<dbReference type="AlphaFoldDB" id="A0A8S2PP85"/>